<dbReference type="Proteomes" id="UP000070383">
    <property type="component" value="Unassembled WGS sequence"/>
</dbReference>
<evidence type="ECO:0000256" key="1">
    <source>
        <dbReference type="SAM" id="MobiDB-lite"/>
    </source>
</evidence>
<feature type="compositionally biased region" description="Basic and acidic residues" evidence="1">
    <location>
        <begin position="24"/>
        <end position="70"/>
    </location>
</feature>
<reference evidence="3" key="1">
    <citation type="submission" date="2016-01" db="EMBL/GenBank/DDBJ databases">
        <authorList>
            <person name="Mitreva M."/>
            <person name="Pepin K.H."/>
            <person name="Mihindukulasuriya K.A."/>
            <person name="Fulton R."/>
            <person name="Fronick C."/>
            <person name="O'Laughlin M."/>
            <person name="Miner T."/>
            <person name="Herter B."/>
            <person name="Rosa B.A."/>
            <person name="Cordes M."/>
            <person name="Tomlinson C."/>
            <person name="Wollam A."/>
            <person name="Palsikar V.B."/>
            <person name="Mardis E.R."/>
            <person name="Wilson R.K."/>
        </authorList>
    </citation>
    <scope>NUCLEOTIDE SEQUENCE [LARGE SCALE GENOMIC DNA]</scope>
    <source>
        <strain evidence="3">MJR8151</strain>
    </source>
</reference>
<gene>
    <name evidence="2" type="ORF">HMPREF3200_01445</name>
</gene>
<accession>A0A133KD04</accession>
<dbReference type="AlphaFoldDB" id="A0A133KD04"/>
<protein>
    <recommendedName>
        <fullName evidence="4">Lipoprotein</fullName>
    </recommendedName>
</protein>
<evidence type="ECO:0000313" key="3">
    <source>
        <dbReference type="Proteomes" id="UP000070383"/>
    </source>
</evidence>
<organism evidence="2 3">
    <name type="scientific">Anaerococcus tetradius</name>
    <dbReference type="NCBI Taxonomy" id="33036"/>
    <lineage>
        <taxon>Bacteria</taxon>
        <taxon>Bacillati</taxon>
        <taxon>Bacillota</taxon>
        <taxon>Tissierellia</taxon>
        <taxon>Tissierellales</taxon>
        <taxon>Peptoniphilaceae</taxon>
        <taxon>Anaerococcus</taxon>
    </lineage>
</organism>
<evidence type="ECO:0000313" key="2">
    <source>
        <dbReference type="EMBL" id="KWZ77452.1"/>
    </source>
</evidence>
<feature type="region of interest" description="Disordered" evidence="1">
    <location>
        <begin position="17"/>
        <end position="81"/>
    </location>
</feature>
<dbReference type="STRING" id="33036.HMPREF3200_01445"/>
<dbReference type="EMBL" id="LRPM01000049">
    <property type="protein sequence ID" value="KWZ77452.1"/>
    <property type="molecule type" value="Genomic_DNA"/>
</dbReference>
<evidence type="ECO:0008006" key="4">
    <source>
        <dbReference type="Google" id="ProtNLM"/>
    </source>
</evidence>
<name>A0A133KD04_9FIRM</name>
<dbReference type="PATRIC" id="fig|33036.3.peg.1433"/>
<keyword evidence="3" id="KW-1185">Reference proteome</keyword>
<proteinExistence type="predicted"/>
<sequence length="81" mass="9165">MNKKALILALSVAMLTGCGGTSEKAPEKEAGAEIKQEQDVKEEAKKEEKKEEPKKEEPKKEEPKKEEPKKKIMSQENTKMH</sequence>
<comment type="caution">
    <text evidence="2">The sequence shown here is derived from an EMBL/GenBank/DDBJ whole genome shotgun (WGS) entry which is preliminary data.</text>
</comment>
<dbReference type="RefSeq" id="WP_060929662.1">
    <property type="nucleotide sequence ID" value="NZ_KQ955281.1"/>
</dbReference>
<dbReference type="PROSITE" id="PS51257">
    <property type="entry name" value="PROKAR_LIPOPROTEIN"/>
    <property type="match status" value="1"/>
</dbReference>